<feature type="domain" description="PTM1-like N-terminal" evidence="11">
    <location>
        <begin position="34"/>
        <end position="176"/>
    </location>
</feature>
<comment type="caution">
    <text evidence="12">The sequence shown here is derived from an EMBL/GenBank/DDBJ whole genome shotgun (WGS) entry which is preliminary data.</text>
</comment>
<gene>
    <name evidence="12" type="ORF">B9G98_01497</name>
</gene>
<reference evidence="12 13" key="1">
    <citation type="submission" date="2017-04" db="EMBL/GenBank/DDBJ databases">
        <title>Genome sequencing of [Candida] sorbophila.</title>
        <authorList>
            <person name="Ahn J.O."/>
        </authorList>
    </citation>
    <scope>NUCLEOTIDE SEQUENCE [LARGE SCALE GENOMIC DNA]</scope>
    <source>
        <strain evidence="12 13">DS02</strain>
    </source>
</reference>
<dbReference type="GO" id="GO:0005794">
    <property type="term" value="C:Golgi apparatus"/>
    <property type="evidence" value="ECO:0007669"/>
    <property type="project" value="TreeGrafter"/>
</dbReference>
<accession>A0A2T0FFY6</accession>
<evidence type="ECO:0000256" key="4">
    <source>
        <dbReference type="ARBA" id="ARBA00022729"/>
    </source>
</evidence>
<feature type="transmembrane region" description="Helical" evidence="8">
    <location>
        <begin position="417"/>
        <end position="435"/>
    </location>
</feature>
<dbReference type="Pfam" id="PF06814">
    <property type="entry name" value="GOST_TM"/>
    <property type="match status" value="1"/>
</dbReference>
<dbReference type="GeneID" id="36515246"/>
<evidence type="ECO:0000256" key="9">
    <source>
        <dbReference type="SAM" id="SignalP"/>
    </source>
</evidence>
<proteinExistence type="inferred from homology"/>
<dbReference type="GO" id="GO:0016020">
    <property type="term" value="C:membrane"/>
    <property type="evidence" value="ECO:0007669"/>
    <property type="project" value="UniProtKB-SubCell"/>
</dbReference>
<dbReference type="OrthoDB" id="19932at2759"/>
<dbReference type="RefSeq" id="XP_024663823.1">
    <property type="nucleotide sequence ID" value="XM_024808055.1"/>
</dbReference>
<dbReference type="GO" id="GO:0042147">
    <property type="term" value="P:retrograde transport, endosome to Golgi"/>
    <property type="evidence" value="ECO:0007669"/>
    <property type="project" value="TreeGrafter"/>
</dbReference>
<keyword evidence="5 8" id="KW-1133">Transmembrane helix</keyword>
<feature type="domain" description="GOST seven transmembrane" evidence="10">
    <location>
        <begin position="188"/>
        <end position="441"/>
    </location>
</feature>
<keyword evidence="13" id="KW-1185">Reference proteome</keyword>
<organism evidence="12 13">
    <name type="scientific">Wickerhamiella sorbophila</name>
    <dbReference type="NCBI Taxonomy" id="45607"/>
    <lineage>
        <taxon>Eukaryota</taxon>
        <taxon>Fungi</taxon>
        <taxon>Dikarya</taxon>
        <taxon>Ascomycota</taxon>
        <taxon>Saccharomycotina</taxon>
        <taxon>Dipodascomycetes</taxon>
        <taxon>Dipodascales</taxon>
        <taxon>Trichomonascaceae</taxon>
        <taxon>Wickerhamiella</taxon>
    </lineage>
</organism>
<dbReference type="PROSITE" id="PS51257">
    <property type="entry name" value="PROKAR_LIPOPROTEIN"/>
    <property type="match status" value="1"/>
</dbReference>
<feature type="transmembrane region" description="Helical" evidence="8">
    <location>
        <begin position="189"/>
        <end position="211"/>
    </location>
</feature>
<keyword evidence="4 9" id="KW-0732">Signal</keyword>
<evidence type="ECO:0000259" key="11">
    <source>
        <dbReference type="Pfam" id="PF21902"/>
    </source>
</evidence>
<protein>
    <recommendedName>
        <fullName evidence="14">Membrane protein PTM1</fullName>
    </recommendedName>
</protein>
<dbReference type="InterPro" id="IPR053937">
    <property type="entry name" value="GOST_TM"/>
</dbReference>
<feature type="transmembrane region" description="Helical" evidence="8">
    <location>
        <begin position="372"/>
        <end position="394"/>
    </location>
</feature>
<comment type="similarity">
    <text evidence="2">Belongs to the LU7TM family.</text>
</comment>
<keyword evidence="3 8" id="KW-0812">Transmembrane</keyword>
<dbReference type="Proteomes" id="UP000238350">
    <property type="component" value="Unassembled WGS sequence"/>
</dbReference>
<dbReference type="PANTHER" id="PTHR21229:SF1">
    <property type="entry name" value="GH17801P"/>
    <property type="match status" value="1"/>
</dbReference>
<name>A0A2T0FFY6_9ASCO</name>
<dbReference type="EMBL" id="NDIQ01000001">
    <property type="protein sequence ID" value="PRT53877.1"/>
    <property type="molecule type" value="Genomic_DNA"/>
</dbReference>
<evidence type="ECO:0000256" key="3">
    <source>
        <dbReference type="ARBA" id="ARBA00022692"/>
    </source>
</evidence>
<sequence>MNLKWWTLAASLVGCTYAANEMEDEIVLENKSRHRQICSGVYSKEDIGGPFDSQIEIDFTGDSNGKVSLIIFAYQDIDRLGVPVEDSNGRQGIKYLCDHDAIDHGLCPESDYGKVIINNYGHEDEEESGADIWSAPITLPSEPVIYNVSTTNYYCVVTFPLEDRFEKYKASVHFMNAYGHLPASQYSLLTFHFVMAVAYTVFAATWGYFFYRYRHDVLPVQKYLTGLAVFMPVEQWLVWGYFVDYNKSGLAGAGHKAYLGIVSVLGAGRLALTLFLLLIVSMGYSVVFPTLGRRLKYAGILAVFQWFAAALYALDSYLMFSEDEEGTLKLLMFLPLSITMVASYIWTLRSLAGTTAYLTERHQQVKARMYRLLWWILIGSALALFLFVLLHTLFTSTQRLKDFINNYWKTKWLLSDGWPNIVYFVSFGLICLIWAPTANNRQYAMSTQLSQDGSYVPDAEEFEIGSLNGSGDEGEEDDLQPPPVNQSGVHRVQTRETMFSADNRDDHDIFSDDENAGGESTDPWNRDEDEDELVQAPGGRLRN</sequence>
<dbReference type="STRING" id="45607.A0A2T0FFY6"/>
<feature type="signal peptide" evidence="9">
    <location>
        <begin position="1"/>
        <end position="18"/>
    </location>
</feature>
<feature type="transmembrane region" description="Helical" evidence="8">
    <location>
        <begin position="257"/>
        <end position="285"/>
    </location>
</feature>
<dbReference type="AlphaFoldDB" id="A0A2T0FFY6"/>
<dbReference type="PANTHER" id="PTHR21229">
    <property type="entry name" value="LUNG SEVEN TRANSMEMBRANE RECEPTOR"/>
    <property type="match status" value="1"/>
</dbReference>
<evidence type="ECO:0000256" key="5">
    <source>
        <dbReference type="ARBA" id="ARBA00022989"/>
    </source>
</evidence>
<evidence type="ECO:0000256" key="6">
    <source>
        <dbReference type="ARBA" id="ARBA00023136"/>
    </source>
</evidence>
<evidence type="ECO:0000256" key="2">
    <source>
        <dbReference type="ARBA" id="ARBA00007883"/>
    </source>
</evidence>
<evidence type="ECO:0000256" key="7">
    <source>
        <dbReference type="SAM" id="MobiDB-lite"/>
    </source>
</evidence>
<feature type="region of interest" description="Disordered" evidence="7">
    <location>
        <begin position="464"/>
        <end position="543"/>
    </location>
</feature>
<feature type="transmembrane region" description="Helical" evidence="8">
    <location>
        <begin position="223"/>
        <end position="242"/>
    </location>
</feature>
<feature type="transmembrane region" description="Helical" evidence="8">
    <location>
        <begin position="297"/>
        <end position="318"/>
    </location>
</feature>
<evidence type="ECO:0000256" key="8">
    <source>
        <dbReference type="SAM" id="Phobius"/>
    </source>
</evidence>
<evidence type="ECO:0000313" key="13">
    <source>
        <dbReference type="Proteomes" id="UP000238350"/>
    </source>
</evidence>
<dbReference type="GO" id="GO:0005829">
    <property type="term" value="C:cytosol"/>
    <property type="evidence" value="ECO:0007669"/>
    <property type="project" value="GOC"/>
</dbReference>
<evidence type="ECO:0000313" key="12">
    <source>
        <dbReference type="EMBL" id="PRT53877.1"/>
    </source>
</evidence>
<evidence type="ECO:0008006" key="14">
    <source>
        <dbReference type="Google" id="ProtNLM"/>
    </source>
</evidence>
<evidence type="ECO:0000259" key="10">
    <source>
        <dbReference type="Pfam" id="PF06814"/>
    </source>
</evidence>
<dbReference type="InterPro" id="IPR053938">
    <property type="entry name" value="PTM1-like_N"/>
</dbReference>
<dbReference type="Pfam" id="PF21902">
    <property type="entry name" value="PTM1-like_N"/>
    <property type="match status" value="1"/>
</dbReference>
<dbReference type="InterPro" id="IPR009637">
    <property type="entry name" value="GPR107/GPR108-like"/>
</dbReference>
<comment type="subcellular location">
    <subcellularLocation>
        <location evidence="1">Membrane</location>
        <topology evidence="1">Multi-pass membrane protein</topology>
    </subcellularLocation>
</comment>
<feature type="transmembrane region" description="Helical" evidence="8">
    <location>
        <begin position="330"/>
        <end position="351"/>
    </location>
</feature>
<feature type="chain" id="PRO_5015661647" description="Membrane protein PTM1" evidence="9">
    <location>
        <begin position="19"/>
        <end position="543"/>
    </location>
</feature>
<evidence type="ECO:0000256" key="1">
    <source>
        <dbReference type="ARBA" id="ARBA00004141"/>
    </source>
</evidence>
<keyword evidence="6 8" id="KW-0472">Membrane</keyword>